<name>A0A7G3GAQ3_9NEIS</name>
<dbReference type="Gene3D" id="3.40.50.1820">
    <property type="entry name" value="alpha/beta hydrolase"/>
    <property type="match status" value="1"/>
</dbReference>
<dbReference type="RefSeq" id="WP_130106785.1">
    <property type="nucleotide sequence ID" value="NZ_CP025781.1"/>
</dbReference>
<gene>
    <name evidence="2" type="ORF">C1H71_12380</name>
</gene>
<organism evidence="2 3">
    <name type="scientific">Iodobacter fluviatilis</name>
    <dbReference type="NCBI Taxonomy" id="537"/>
    <lineage>
        <taxon>Bacteria</taxon>
        <taxon>Pseudomonadati</taxon>
        <taxon>Pseudomonadota</taxon>
        <taxon>Betaproteobacteria</taxon>
        <taxon>Neisseriales</taxon>
        <taxon>Chitinibacteraceae</taxon>
        <taxon>Iodobacter</taxon>
    </lineage>
</organism>
<evidence type="ECO:0000313" key="3">
    <source>
        <dbReference type="Proteomes" id="UP000515917"/>
    </source>
</evidence>
<evidence type="ECO:0000313" key="2">
    <source>
        <dbReference type="EMBL" id="QBC44248.1"/>
    </source>
</evidence>
<dbReference type="InterPro" id="IPR029058">
    <property type="entry name" value="AB_hydrolase_fold"/>
</dbReference>
<evidence type="ECO:0000259" key="1">
    <source>
        <dbReference type="Pfam" id="PF12146"/>
    </source>
</evidence>
<dbReference type="KEGG" id="ifl:C1H71_12380"/>
<keyword evidence="2" id="KW-0378">Hydrolase</keyword>
<dbReference type="Pfam" id="PF12146">
    <property type="entry name" value="Hydrolase_4"/>
    <property type="match status" value="1"/>
</dbReference>
<dbReference type="Proteomes" id="UP000515917">
    <property type="component" value="Chromosome"/>
</dbReference>
<dbReference type="EMBL" id="CP025781">
    <property type="protein sequence ID" value="QBC44248.1"/>
    <property type="molecule type" value="Genomic_DNA"/>
</dbReference>
<keyword evidence="3" id="KW-1185">Reference proteome</keyword>
<protein>
    <submittedName>
        <fullName evidence="2">Alpha/beta hydrolase</fullName>
    </submittedName>
</protein>
<dbReference type="AlphaFoldDB" id="A0A7G3GAQ3"/>
<reference evidence="2 3" key="1">
    <citation type="submission" date="2018-01" db="EMBL/GenBank/DDBJ databases">
        <title>Genome sequence of Iodobacter sp. strain PCH194 isolated from Indian Trans-Himalaya.</title>
        <authorList>
            <person name="Kumar V."/>
            <person name="Thakur V."/>
            <person name="Kumar S."/>
            <person name="Singh D."/>
        </authorList>
    </citation>
    <scope>NUCLEOTIDE SEQUENCE [LARGE SCALE GENOMIC DNA]</scope>
    <source>
        <strain evidence="2 3">PCH194</strain>
    </source>
</reference>
<accession>A0A7G3GAQ3</accession>
<proteinExistence type="predicted"/>
<dbReference type="SUPFAM" id="SSF53474">
    <property type="entry name" value="alpha/beta-Hydrolases"/>
    <property type="match status" value="1"/>
</dbReference>
<feature type="domain" description="Serine aminopeptidase S33" evidence="1">
    <location>
        <begin position="56"/>
        <end position="165"/>
    </location>
</feature>
<dbReference type="InterPro" id="IPR022742">
    <property type="entry name" value="Hydrolase_4"/>
</dbReference>
<sequence>MNVNNIRLLKKSRVADELIFNDSYIANVGYFSLNLGYYHPEGRILFSPTKKWPSFLAIHGARSDYTKLNTILYFLQKEGVSSLSFNLSGHNLASGINLEETSLANNLNESYRFLNILDRENIAVMGYSLGGALALKLAASNLNINKIILFCPAVYSDSAYLENFGPKFKKEISIPFGFLNTDSFDYLSTYHGDIMLIIGQYDGVASIHSGGILGTSAGIFKINGKEQYSAIPAEVIEKIKNSLPNKQLNILQIAGCDHGLSTWFRKKPLVAKLVANHISKFLNGEAGLQGQFLVID</sequence>
<dbReference type="GO" id="GO:0016787">
    <property type="term" value="F:hydrolase activity"/>
    <property type="evidence" value="ECO:0007669"/>
    <property type="project" value="UniProtKB-KW"/>
</dbReference>